<feature type="domain" description="Fumarylacetoacetase-like C-terminal" evidence="3">
    <location>
        <begin position="13"/>
        <end position="204"/>
    </location>
</feature>
<name>A0A9W9DQE1_9AGAR</name>
<gene>
    <name evidence="4" type="ORF">C8J55DRAFT_66666</name>
</gene>
<comment type="caution">
    <text evidence="4">The sequence shown here is derived from an EMBL/GenBank/DDBJ whole genome shotgun (WGS) entry which is preliminary data.</text>
</comment>
<dbReference type="AlphaFoldDB" id="A0A9W9DQE1"/>
<accession>A0A9W9DQE1</accession>
<evidence type="ECO:0000313" key="4">
    <source>
        <dbReference type="EMBL" id="KAJ4480539.1"/>
    </source>
</evidence>
<dbReference type="GO" id="GO:0018773">
    <property type="term" value="F:acetylpyruvate hydrolase activity"/>
    <property type="evidence" value="ECO:0007669"/>
    <property type="project" value="TreeGrafter"/>
</dbReference>
<dbReference type="PANTHER" id="PTHR11820:SF7">
    <property type="entry name" value="ACYLPYRUVASE FAHD1, MITOCHONDRIAL"/>
    <property type="match status" value="1"/>
</dbReference>
<reference evidence="4" key="1">
    <citation type="submission" date="2022-08" db="EMBL/GenBank/DDBJ databases">
        <authorList>
            <consortium name="DOE Joint Genome Institute"/>
            <person name="Min B."/>
            <person name="Riley R."/>
            <person name="Sierra-Patev S."/>
            <person name="Naranjo-Ortiz M."/>
            <person name="Looney B."/>
            <person name="Konkel Z."/>
            <person name="Slot J.C."/>
            <person name="Sakamoto Y."/>
            <person name="Steenwyk J.L."/>
            <person name="Rokas A."/>
            <person name="Carro J."/>
            <person name="Camarero S."/>
            <person name="Ferreira P."/>
            <person name="Molpeceres G."/>
            <person name="Ruiz-Duenas F.J."/>
            <person name="Serrano A."/>
            <person name="Henrissat B."/>
            <person name="Drula E."/>
            <person name="Hughes K.W."/>
            <person name="Mata J.L."/>
            <person name="Ishikawa N.K."/>
            <person name="Vargas-Isla R."/>
            <person name="Ushijima S."/>
            <person name="Smith C.A."/>
            <person name="Ahrendt S."/>
            <person name="Andreopoulos W."/>
            <person name="He G."/>
            <person name="Labutti K."/>
            <person name="Lipzen A."/>
            <person name="Ng V."/>
            <person name="Sandor L."/>
            <person name="Barry K."/>
            <person name="Martinez A.T."/>
            <person name="Xiao Y."/>
            <person name="Gibbons J.G."/>
            <person name="Terashima K."/>
            <person name="Hibbett D.S."/>
            <person name="Grigoriev I.V."/>
        </authorList>
    </citation>
    <scope>NUCLEOTIDE SEQUENCE</scope>
    <source>
        <strain evidence="4">Sp2 HRB7682 ss15</strain>
    </source>
</reference>
<evidence type="ECO:0000256" key="1">
    <source>
        <dbReference type="ARBA" id="ARBA00010211"/>
    </source>
</evidence>
<sequence length="242" mass="26887">MSIAQNFVKHGKKILAIGRNYDAHIKELRNPPNAEPWFFLKPTTSYLRNGGTVLIPEGVQMHHEIELGVVIGKDGKDIKREDWDQYVAGYALGIDMTARNFQQLVKAKSLPWTSAKGFDTFCPISDFIPKENIKDPMNLVLWIKINGEERQRGNTAEMIYDIPELIRHCSSIMTLQEGDLILTGTPAGALGLIVHGDKISAGLERPEGEVLATWDGNAADRVGGYVFIQNAYVAGQARVLQQ</sequence>
<evidence type="ECO:0000256" key="2">
    <source>
        <dbReference type="ARBA" id="ARBA00022723"/>
    </source>
</evidence>
<dbReference type="Proteomes" id="UP001150238">
    <property type="component" value="Unassembled WGS sequence"/>
</dbReference>
<dbReference type="InterPro" id="IPR011234">
    <property type="entry name" value="Fumarylacetoacetase-like_C"/>
</dbReference>
<reference evidence="4" key="2">
    <citation type="journal article" date="2023" name="Proc. Natl. Acad. Sci. U.S.A.">
        <title>A global phylogenomic analysis of the shiitake genus Lentinula.</title>
        <authorList>
            <person name="Sierra-Patev S."/>
            <person name="Min B."/>
            <person name="Naranjo-Ortiz M."/>
            <person name="Looney B."/>
            <person name="Konkel Z."/>
            <person name="Slot J.C."/>
            <person name="Sakamoto Y."/>
            <person name="Steenwyk J.L."/>
            <person name="Rokas A."/>
            <person name="Carro J."/>
            <person name="Camarero S."/>
            <person name="Ferreira P."/>
            <person name="Molpeceres G."/>
            <person name="Ruiz-Duenas F.J."/>
            <person name="Serrano A."/>
            <person name="Henrissat B."/>
            <person name="Drula E."/>
            <person name="Hughes K.W."/>
            <person name="Mata J.L."/>
            <person name="Ishikawa N.K."/>
            <person name="Vargas-Isla R."/>
            <person name="Ushijima S."/>
            <person name="Smith C.A."/>
            <person name="Donoghue J."/>
            <person name="Ahrendt S."/>
            <person name="Andreopoulos W."/>
            <person name="He G."/>
            <person name="LaButti K."/>
            <person name="Lipzen A."/>
            <person name="Ng V."/>
            <person name="Riley R."/>
            <person name="Sandor L."/>
            <person name="Barry K."/>
            <person name="Martinez A.T."/>
            <person name="Xiao Y."/>
            <person name="Gibbons J.G."/>
            <person name="Terashima K."/>
            <person name="Grigoriev I.V."/>
            <person name="Hibbett D."/>
        </authorList>
    </citation>
    <scope>NUCLEOTIDE SEQUENCE</scope>
    <source>
        <strain evidence="4">Sp2 HRB7682 ss15</strain>
    </source>
</reference>
<dbReference type="SUPFAM" id="SSF56529">
    <property type="entry name" value="FAH"/>
    <property type="match status" value="1"/>
</dbReference>
<evidence type="ECO:0000259" key="3">
    <source>
        <dbReference type="Pfam" id="PF01557"/>
    </source>
</evidence>
<dbReference type="PANTHER" id="PTHR11820">
    <property type="entry name" value="ACYLPYRUVASE"/>
    <property type="match status" value="1"/>
</dbReference>
<dbReference type="Gene3D" id="3.90.850.10">
    <property type="entry name" value="Fumarylacetoacetase-like, C-terminal domain"/>
    <property type="match status" value="1"/>
</dbReference>
<dbReference type="GO" id="GO:0005739">
    <property type="term" value="C:mitochondrion"/>
    <property type="evidence" value="ECO:0007669"/>
    <property type="project" value="TreeGrafter"/>
</dbReference>
<dbReference type="InterPro" id="IPR036663">
    <property type="entry name" value="Fumarylacetoacetase_C_sf"/>
</dbReference>
<protein>
    <recommendedName>
        <fullName evidence="3">Fumarylacetoacetase-like C-terminal domain-containing protein</fullName>
    </recommendedName>
</protein>
<evidence type="ECO:0000313" key="5">
    <source>
        <dbReference type="Proteomes" id="UP001150238"/>
    </source>
</evidence>
<comment type="similarity">
    <text evidence="1">Belongs to the FAH family.</text>
</comment>
<proteinExistence type="inferred from homology"/>
<keyword evidence="2" id="KW-0479">Metal-binding</keyword>
<dbReference type="FunFam" id="3.90.850.10:FF:000003">
    <property type="entry name" value="Fumarylacetoacetate hydrolase domain-containing 1"/>
    <property type="match status" value="1"/>
</dbReference>
<organism evidence="4 5">
    <name type="scientific">Lentinula lateritia</name>
    <dbReference type="NCBI Taxonomy" id="40482"/>
    <lineage>
        <taxon>Eukaryota</taxon>
        <taxon>Fungi</taxon>
        <taxon>Dikarya</taxon>
        <taxon>Basidiomycota</taxon>
        <taxon>Agaricomycotina</taxon>
        <taxon>Agaricomycetes</taxon>
        <taxon>Agaricomycetidae</taxon>
        <taxon>Agaricales</taxon>
        <taxon>Marasmiineae</taxon>
        <taxon>Omphalotaceae</taxon>
        <taxon>Lentinula</taxon>
    </lineage>
</organism>
<dbReference type="EMBL" id="JANVFS010000015">
    <property type="protein sequence ID" value="KAJ4480539.1"/>
    <property type="molecule type" value="Genomic_DNA"/>
</dbReference>
<dbReference type="Pfam" id="PF01557">
    <property type="entry name" value="FAA_hydrolase"/>
    <property type="match status" value="1"/>
</dbReference>
<dbReference type="GO" id="GO:0019752">
    <property type="term" value="P:carboxylic acid metabolic process"/>
    <property type="evidence" value="ECO:0007669"/>
    <property type="project" value="UniProtKB-ARBA"/>
</dbReference>
<dbReference type="GO" id="GO:0046872">
    <property type="term" value="F:metal ion binding"/>
    <property type="evidence" value="ECO:0007669"/>
    <property type="project" value="UniProtKB-KW"/>
</dbReference>